<organism evidence="3 4">
    <name type="scientific">Gaopeijia maritima</name>
    <dbReference type="NCBI Taxonomy" id="3119007"/>
    <lineage>
        <taxon>Bacteria</taxon>
        <taxon>Pseudomonadati</taxon>
        <taxon>Gemmatimonadota</taxon>
        <taxon>Longimicrobiia</taxon>
        <taxon>Gaopeijiales</taxon>
        <taxon>Gaopeijiaceae</taxon>
        <taxon>Gaopeijia</taxon>
    </lineage>
</organism>
<feature type="chain" id="PRO_5046513186" evidence="1">
    <location>
        <begin position="34"/>
        <end position="619"/>
    </location>
</feature>
<dbReference type="InterPro" id="IPR036116">
    <property type="entry name" value="FN3_sf"/>
</dbReference>
<dbReference type="Proteomes" id="UP001484239">
    <property type="component" value="Unassembled WGS sequence"/>
</dbReference>
<dbReference type="InterPro" id="IPR003343">
    <property type="entry name" value="Big_2"/>
</dbReference>
<evidence type="ECO:0000256" key="1">
    <source>
        <dbReference type="SAM" id="SignalP"/>
    </source>
</evidence>
<comment type="caution">
    <text evidence="3">The sequence shown here is derived from an EMBL/GenBank/DDBJ whole genome shotgun (WGS) entry which is preliminary data.</text>
</comment>
<evidence type="ECO:0000259" key="2">
    <source>
        <dbReference type="SMART" id="SM00635"/>
    </source>
</evidence>
<keyword evidence="1" id="KW-0732">Signal</keyword>
<proteinExistence type="predicted"/>
<evidence type="ECO:0000313" key="3">
    <source>
        <dbReference type="EMBL" id="MEK9501965.1"/>
    </source>
</evidence>
<evidence type="ECO:0000313" key="4">
    <source>
        <dbReference type="Proteomes" id="UP001484239"/>
    </source>
</evidence>
<dbReference type="SUPFAM" id="SSF49373">
    <property type="entry name" value="Invasin/intimin cell-adhesion fragments"/>
    <property type="match status" value="1"/>
</dbReference>
<dbReference type="InterPro" id="IPR013783">
    <property type="entry name" value="Ig-like_fold"/>
</dbReference>
<name>A0ABU9EEP2_9BACT</name>
<gene>
    <name evidence="3" type="ORF">WI372_13310</name>
</gene>
<dbReference type="InterPro" id="IPR008964">
    <property type="entry name" value="Invasin/intimin_cell_adhesion"/>
</dbReference>
<reference evidence="3 4" key="1">
    <citation type="submission" date="2024-02" db="EMBL/GenBank/DDBJ databases">
        <title>A novel Gemmatimonadota bacterium.</title>
        <authorList>
            <person name="Du Z.-J."/>
            <person name="Ye Y.-Q."/>
        </authorList>
    </citation>
    <scope>NUCLEOTIDE SEQUENCE [LARGE SCALE GENOMIC DNA]</scope>
    <source>
        <strain evidence="3 4">DH-20</strain>
    </source>
</reference>
<dbReference type="Gene3D" id="2.60.40.10">
    <property type="entry name" value="Immunoglobulins"/>
    <property type="match status" value="1"/>
</dbReference>
<sequence length="619" mass="63141">MSARRGTTSRTTRRLAAMAAALLLAACDGYFHAPAVEPAQVGVTFRQIAGGASGAFEAADNAAVEVRSGNTTLFADVVDLEPSSGGVVTEVRIDLPDGATTASVSVDLRQGSAALFTGSTTAALAPGAVTEATIPLEPVVASIDLDELDTFTVFGEARPLSGRALFASGHEVPGVTLDWQSLDPGVVRVEQTTQGWQAVAVADGSATLRGSGGGRVETLPVDVLAVVTDIVVLPDALSIAPGASAQLTAVLRDAGGSPVPGRTPEWSSGSPAVATVDATGLVTGVSPGRVAIEARSGTAAGSAAVTVSPPGPGVETLPATQITSTDAVLRAEIDPMGQTTSVRFDYGLASDLSDAAGTSLSSVPASSPPEIVTRGVSGLPPGERIYFRAVATNPAGTSEGEILSFETPPVPAAPSGLSAAFAGGVQLAWDDNSSDESYFEIERDVISESAGSPSLDEGGPARVFEALGTTGANVTEFYDASPGFGELHYRVRACNDDGCSPWSDPLIWLYGLPPAVQTLPATNLTSSSALLRASVQPNGAPTDIYWEVGYDPGFTTPPPDLYPASPAFAGEGVEVVFRSFTATGMQSGLRYARAVAENTWGTVYGNVISFLLPEGDEPR</sequence>
<feature type="domain" description="BIG2" evidence="2">
    <location>
        <begin position="226"/>
        <end position="306"/>
    </location>
</feature>
<dbReference type="Pfam" id="PF02368">
    <property type="entry name" value="Big_2"/>
    <property type="match status" value="1"/>
</dbReference>
<dbReference type="SMART" id="SM00635">
    <property type="entry name" value="BID_2"/>
    <property type="match status" value="1"/>
</dbReference>
<keyword evidence="4" id="KW-1185">Reference proteome</keyword>
<dbReference type="PROSITE" id="PS51257">
    <property type="entry name" value="PROKAR_LIPOPROTEIN"/>
    <property type="match status" value="1"/>
</dbReference>
<dbReference type="SUPFAM" id="SSF49265">
    <property type="entry name" value="Fibronectin type III"/>
    <property type="match status" value="1"/>
</dbReference>
<protein>
    <submittedName>
        <fullName evidence="3">Ig-like domain-containing protein</fullName>
    </submittedName>
</protein>
<dbReference type="RefSeq" id="WP_405282648.1">
    <property type="nucleotide sequence ID" value="NZ_CP144380.1"/>
</dbReference>
<dbReference type="Gene3D" id="2.60.40.1080">
    <property type="match status" value="1"/>
</dbReference>
<accession>A0ABU9EEP2</accession>
<feature type="signal peptide" evidence="1">
    <location>
        <begin position="1"/>
        <end position="33"/>
    </location>
</feature>
<dbReference type="EMBL" id="JBBHLI010000008">
    <property type="protein sequence ID" value="MEK9501965.1"/>
    <property type="molecule type" value="Genomic_DNA"/>
</dbReference>